<sequence length="294" mass="32548">MKIEQRSCPGRLGYTTVQINRVGWGAAFLRKHKIENKIRSMKSFFSKKSFLGTMAVAAVCMLGTTNAQAQEFTIQGDLVSSYVWRGIYQGGAASFQPTLGFSVGNFSLTAWGSTSLSESNKEIDLTAAYKFGEAGPTLSVATLWWDGQADVANGEYTNNYFHFKSGETGHHFEAGLAYTLPIEKFPLSIAWYTMFAGADRKINDKGEDKQAYSSYVELNYPFSVKGVDLNATCGMVPYETPQYYVNGFAVTNLALKATKAINFNDKFSLPIFVQAIWNPRLEDAHLVFGVTLRP</sequence>
<dbReference type="EMBL" id="AAXF02000050">
    <property type="protein sequence ID" value="EDO11080.1"/>
    <property type="molecule type" value="Genomic_DNA"/>
</dbReference>
<accession>A0AAN3A7C8</accession>
<name>A0AAN3A7C8_BACO1</name>
<proteinExistence type="predicted"/>
<reference evidence="2" key="2">
    <citation type="submission" date="2007-04" db="EMBL/GenBank/DDBJ databases">
        <title>Draft genome sequence of Bacteroides ovatus (ATCC 8483).</title>
        <authorList>
            <person name="Sudarsanam P."/>
            <person name="Ley R."/>
            <person name="Guruge J."/>
            <person name="Turnbaugh P.J."/>
            <person name="Mahowald M."/>
            <person name="Liep D."/>
            <person name="Gordon J."/>
        </authorList>
    </citation>
    <scope>NUCLEOTIDE SEQUENCE [LARGE SCALE GENOMIC DNA]</scope>
    <source>
        <strain evidence="2">ATCC 8483 / DSM 1896 / JCM 5824 / BCRC 10623 / CCUG 4943 / NCTC 11153</strain>
    </source>
</reference>
<evidence type="ECO:0000313" key="1">
    <source>
        <dbReference type="EMBL" id="EDO11080.1"/>
    </source>
</evidence>
<protein>
    <recommendedName>
        <fullName evidence="3">FrrB</fullName>
    </recommendedName>
</protein>
<gene>
    <name evidence="1" type="ORF">BACOVA_02981</name>
</gene>
<dbReference type="Proteomes" id="UP000005475">
    <property type="component" value="Unassembled WGS sequence"/>
</dbReference>
<organism evidence="1 2">
    <name type="scientific">Bacteroides ovatus (strain ATCC 8483 / DSM 1896 / JCM 5824 / BCRC 10623 / CCUG 4943 / NCTC 11153)</name>
    <dbReference type="NCBI Taxonomy" id="411476"/>
    <lineage>
        <taxon>Bacteria</taxon>
        <taxon>Pseudomonadati</taxon>
        <taxon>Bacteroidota</taxon>
        <taxon>Bacteroidia</taxon>
        <taxon>Bacteroidales</taxon>
        <taxon>Bacteroidaceae</taxon>
        <taxon>Bacteroides</taxon>
    </lineage>
</organism>
<evidence type="ECO:0000313" key="2">
    <source>
        <dbReference type="Proteomes" id="UP000005475"/>
    </source>
</evidence>
<comment type="caution">
    <text evidence="1">The sequence shown here is derived from an EMBL/GenBank/DDBJ whole genome shotgun (WGS) entry which is preliminary data.</text>
</comment>
<evidence type="ECO:0008006" key="3">
    <source>
        <dbReference type="Google" id="ProtNLM"/>
    </source>
</evidence>
<reference evidence="1 2" key="1">
    <citation type="submission" date="2007-03" db="EMBL/GenBank/DDBJ databases">
        <authorList>
            <person name="Fulton L."/>
            <person name="Clifton S."/>
            <person name="Fulton B."/>
            <person name="Xu J."/>
            <person name="Minx P."/>
            <person name="Pepin K.H."/>
            <person name="Johnson M."/>
            <person name="Thiruvilangam P."/>
            <person name="Bhonagiri V."/>
            <person name="Nash W.E."/>
            <person name="Mardis E.R."/>
            <person name="Wilson R.K."/>
        </authorList>
    </citation>
    <scope>NUCLEOTIDE SEQUENCE [LARGE SCALE GENOMIC DNA]</scope>
    <source>
        <strain evidence="2">ATCC 8483 / DSM 1896 / JCM 5824 / BCRC 10623 / CCUG 4943 / NCTC 11153</strain>
    </source>
</reference>
<dbReference type="AlphaFoldDB" id="A0AAN3A7C8"/>